<evidence type="ECO:0000313" key="1">
    <source>
        <dbReference type="EMBL" id="KAK3044600.1"/>
    </source>
</evidence>
<reference evidence="1" key="1">
    <citation type="submission" date="2024-09" db="EMBL/GenBank/DDBJ databases">
        <title>Black Yeasts Isolated from many extreme environments.</title>
        <authorList>
            <person name="Coleine C."/>
            <person name="Stajich J.E."/>
            <person name="Selbmann L."/>
        </authorList>
    </citation>
    <scope>NUCLEOTIDE SEQUENCE</scope>
    <source>
        <strain evidence="1">CCFEE 5737</strain>
    </source>
</reference>
<keyword evidence="2" id="KW-1185">Reference proteome</keyword>
<comment type="caution">
    <text evidence="1">The sequence shown here is derived from an EMBL/GenBank/DDBJ whole genome shotgun (WGS) entry which is preliminary data.</text>
</comment>
<dbReference type="EMBL" id="JAWDJW010011719">
    <property type="protein sequence ID" value="KAK3044600.1"/>
    <property type="molecule type" value="Genomic_DNA"/>
</dbReference>
<sequence length="113" mass="11856">CPCVLAPMAATSPEQLVIDLLQTYRDALNSSDLDLALSLYSADGIFMAPHSSPAVGKAAVKQAYEGLFGEVDHIVELSVEEVVVVGGGEWAFARSMTRGQTSCGRTLCGSFGC</sequence>
<feature type="non-terminal residue" evidence="1">
    <location>
        <position position="1"/>
    </location>
</feature>
<accession>A0ACC3CTM4</accession>
<evidence type="ECO:0000313" key="2">
    <source>
        <dbReference type="Proteomes" id="UP001186974"/>
    </source>
</evidence>
<organism evidence="1 2">
    <name type="scientific">Coniosporium uncinatum</name>
    <dbReference type="NCBI Taxonomy" id="93489"/>
    <lineage>
        <taxon>Eukaryota</taxon>
        <taxon>Fungi</taxon>
        <taxon>Dikarya</taxon>
        <taxon>Ascomycota</taxon>
        <taxon>Pezizomycotina</taxon>
        <taxon>Dothideomycetes</taxon>
        <taxon>Dothideomycetes incertae sedis</taxon>
        <taxon>Coniosporium</taxon>
    </lineage>
</organism>
<name>A0ACC3CTM4_9PEZI</name>
<protein>
    <submittedName>
        <fullName evidence="1">Uncharacterized protein</fullName>
    </submittedName>
</protein>
<gene>
    <name evidence="1" type="ORF">LTS18_000840</name>
</gene>
<dbReference type="Proteomes" id="UP001186974">
    <property type="component" value="Unassembled WGS sequence"/>
</dbReference>
<proteinExistence type="predicted"/>